<keyword evidence="1" id="KW-0472">Membrane</keyword>
<feature type="transmembrane region" description="Helical" evidence="1">
    <location>
        <begin position="170"/>
        <end position="188"/>
    </location>
</feature>
<dbReference type="EMBL" id="CADCUQ010000988">
    <property type="protein sequence ID" value="CAA9442112.1"/>
    <property type="molecule type" value="Genomic_DNA"/>
</dbReference>
<feature type="transmembrane region" description="Helical" evidence="1">
    <location>
        <begin position="250"/>
        <end position="271"/>
    </location>
</feature>
<reference evidence="2" key="1">
    <citation type="submission" date="2020-02" db="EMBL/GenBank/DDBJ databases">
        <authorList>
            <person name="Meier V. D."/>
        </authorList>
    </citation>
    <scope>NUCLEOTIDE SEQUENCE</scope>
    <source>
        <strain evidence="2">AVDCRST_MAG64</strain>
    </source>
</reference>
<proteinExistence type="predicted"/>
<evidence type="ECO:0000313" key="2">
    <source>
        <dbReference type="EMBL" id="CAA9442112.1"/>
    </source>
</evidence>
<sequence>MSNANPPDEISPAARAEMDAICRRATEGRLGFPSRRRGGAGGAGAGELGPAVREELYGHLEDKLLAYLRGEERLSEADAMVLVREHFGRPETLRAVLTEVHAGRGDVGDGTAAGGPSLPRKLAAAAVVTAALTLATFLVHAAVVAVPILVLLRQGRWPGGEPAWRDASMVIAHVAANVAVACALYLTFRRWRRQLAAGTKSWFARWRPGAIGALLAALIFAHFVAEHLFFRWGESLPRQTRYHPGLPEAVILPVMVVGVGAVGLQCLAWLWWAAGGRVGRRMVWAACAGAGGWVLLYWAWQVAHVLLRWAADPSRARPYSVWQFFAVNVHATFASVVLGVFLLARFGTALKRPRPPRPALDGAV</sequence>
<accession>A0A6J4QDX7</accession>
<feature type="transmembrane region" description="Helical" evidence="1">
    <location>
        <begin position="283"/>
        <end position="300"/>
    </location>
</feature>
<dbReference type="AlphaFoldDB" id="A0A6J4QDX7"/>
<organism evidence="2">
    <name type="scientific">uncultured Phycisphaerae bacterium</name>
    <dbReference type="NCBI Taxonomy" id="904963"/>
    <lineage>
        <taxon>Bacteria</taxon>
        <taxon>Pseudomonadati</taxon>
        <taxon>Planctomycetota</taxon>
        <taxon>Phycisphaerae</taxon>
        <taxon>environmental samples</taxon>
    </lineage>
</organism>
<name>A0A6J4QDX7_9BACT</name>
<feature type="transmembrane region" description="Helical" evidence="1">
    <location>
        <begin position="209"/>
        <end position="230"/>
    </location>
</feature>
<evidence type="ECO:0000256" key="1">
    <source>
        <dbReference type="SAM" id="Phobius"/>
    </source>
</evidence>
<feature type="transmembrane region" description="Helical" evidence="1">
    <location>
        <begin position="320"/>
        <end position="344"/>
    </location>
</feature>
<keyword evidence="1" id="KW-1133">Transmembrane helix</keyword>
<gene>
    <name evidence="2" type="ORF">AVDCRST_MAG64-4263</name>
</gene>
<feature type="transmembrane region" description="Helical" evidence="1">
    <location>
        <begin position="122"/>
        <end position="150"/>
    </location>
</feature>
<keyword evidence="1" id="KW-0812">Transmembrane</keyword>
<protein>
    <submittedName>
        <fullName evidence="2">Uncharacterized protein</fullName>
    </submittedName>
</protein>